<accession>T1AKH9</accession>
<comment type="caution">
    <text evidence="1">The sequence shown here is derived from an EMBL/GenBank/DDBJ whole genome shotgun (WGS) entry which is preliminary data.</text>
</comment>
<reference evidence="1" key="1">
    <citation type="submission" date="2013-08" db="EMBL/GenBank/DDBJ databases">
        <authorList>
            <person name="Mendez C."/>
            <person name="Richter M."/>
            <person name="Ferrer M."/>
            <person name="Sanchez J."/>
        </authorList>
    </citation>
    <scope>NUCLEOTIDE SEQUENCE</scope>
</reference>
<evidence type="ECO:0000313" key="1">
    <source>
        <dbReference type="EMBL" id="EQD42540.1"/>
    </source>
</evidence>
<protein>
    <submittedName>
        <fullName evidence="1">Aminoglycoside phosphotransferase</fullName>
    </submittedName>
</protein>
<keyword evidence="1" id="KW-0808">Transferase</keyword>
<gene>
    <name evidence="1" type="ORF">B2A_10295</name>
</gene>
<dbReference type="AlphaFoldDB" id="T1AKH9"/>
<reference evidence="1" key="2">
    <citation type="journal article" date="2014" name="ISME J.">
        <title>Microbial stratification in low pH oxic and suboxic macroscopic growths along an acid mine drainage.</title>
        <authorList>
            <person name="Mendez-Garcia C."/>
            <person name="Mesa V."/>
            <person name="Sprenger R.R."/>
            <person name="Richter M."/>
            <person name="Diez M.S."/>
            <person name="Solano J."/>
            <person name="Bargiela R."/>
            <person name="Golyshina O.V."/>
            <person name="Manteca A."/>
            <person name="Ramos J.L."/>
            <person name="Gallego J.R."/>
            <person name="Llorente I."/>
            <person name="Martins Dos Santos V.A."/>
            <person name="Jensen O.N."/>
            <person name="Pelaez A.I."/>
            <person name="Sanchez J."/>
            <person name="Ferrer M."/>
        </authorList>
    </citation>
    <scope>NUCLEOTIDE SEQUENCE</scope>
</reference>
<proteinExistence type="predicted"/>
<feature type="non-terminal residue" evidence="1">
    <location>
        <position position="94"/>
    </location>
</feature>
<organism evidence="1">
    <name type="scientific">mine drainage metagenome</name>
    <dbReference type="NCBI Taxonomy" id="410659"/>
    <lineage>
        <taxon>unclassified sequences</taxon>
        <taxon>metagenomes</taxon>
        <taxon>ecological metagenomes</taxon>
    </lineage>
</organism>
<sequence>MKRTDWGHLPLATREEIEARTGPVRSAVTVCEGRNSALAAVLRTETGRAFVKGLEIDDPGVVAQAREVAVAPYVRGISPRLLWHVRSHGWDVTG</sequence>
<dbReference type="GO" id="GO:0016740">
    <property type="term" value="F:transferase activity"/>
    <property type="evidence" value="ECO:0007669"/>
    <property type="project" value="UniProtKB-KW"/>
</dbReference>
<name>T1AKH9_9ZZZZ</name>
<dbReference type="EMBL" id="AUZZ01007422">
    <property type="protein sequence ID" value="EQD42540.1"/>
    <property type="molecule type" value="Genomic_DNA"/>
</dbReference>